<dbReference type="EMBL" id="JAUSUQ010000011">
    <property type="protein sequence ID" value="MDQ0340089.1"/>
    <property type="molecule type" value="Genomic_DNA"/>
</dbReference>
<evidence type="ECO:0000256" key="1">
    <source>
        <dbReference type="ARBA" id="ARBA00000085"/>
    </source>
</evidence>
<reference evidence="11 12" key="1">
    <citation type="submission" date="2023-07" db="EMBL/GenBank/DDBJ databases">
        <title>Genomic Encyclopedia of Type Strains, Phase IV (KMG-IV): sequencing the most valuable type-strain genomes for metagenomic binning, comparative biology and taxonomic classification.</title>
        <authorList>
            <person name="Goeker M."/>
        </authorList>
    </citation>
    <scope>NUCLEOTIDE SEQUENCE [LARGE SCALE GENOMIC DNA]</scope>
    <source>
        <strain evidence="11 12">DSM 17740</strain>
    </source>
</reference>
<dbReference type="PANTHER" id="PTHR43711:SF26">
    <property type="entry name" value="SENSOR HISTIDINE KINASE RCSC"/>
    <property type="match status" value="1"/>
</dbReference>
<dbReference type="InterPro" id="IPR050736">
    <property type="entry name" value="Sensor_HK_Regulatory"/>
</dbReference>
<dbReference type="SUPFAM" id="SSF47384">
    <property type="entry name" value="Homodimeric domain of signal transducing histidine kinase"/>
    <property type="match status" value="1"/>
</dbReference>
<keyword evidence="12" id="KW-1185">Reference proteome</keyword>
<dbReference type="PROSITE" id="PS50109">
    <property type="entry name" value="HIS_KIN"/>
    <property type="match status" value="1"/>
</dbReference>
<dbReference type="CDD" id="cd00082">
    <property type="entry name" value="HisKA"/>
    <property type="match status" value="1"/>
</dbReference>
<dbReference type="InterPro" id="IPR003594">
    <property type="entry name" value="HATPase_dom"/>
</dbReference>
<evidence type="ECO:0000256" key="9">
    <source>
        <dbReference type="SAM" id="MobiDB-lite"/>
    </source>
</evidence>
<sequence length="269" mass="30196">MNIPFIKKYLQKWHNKLTKKSKEKATHESGADTETKPVQPEDYHTVIGRMAAFFAHEIRNPLTTIIGFSQFLEQDPHIKSEPHISQYISIIKEEAIRMESLIQELLTLSKSHLNQDNLSIIDVKSSVEKIVAIYSMQTQNDNIRFITSLADEVYITGNTVRFERLLINLVKNAVEAIKNDGTIEVSVAKENDTVLLSIIDSGPGFAPDQLEQVFYPFFTTKETGTGLGLPICKAITETLGGTITIENHPTKGAHVKMEFPLSRQVANKS</sequence>
<accession>A0ABU0CUJ7</accession>
<dbReference type="PRINTS" id="PR00344">
    <property type="entry name" value="BCTRLSENSOR"/>
</dbReference>
<comment type="catalytic activity">
    <reaction evidence="1">
        <text>ATP + protein L-histidine = ADP + protein N-phospho-L-histidine.</text>
        <dbReference type="EC" id="2.7.13.3"/>
    </reaction>
</comment>
<dbReference type="SMART" id="SM00387">
    <property type="entry name" value="HATPase_c"/>
    <property type="match status" value="1"/>
</dbReference>
<evidence type="ECO:0000259" key="10">
    <source>
        <dbReference type="PROSITE" id="PS50109"/>
    </source>
</evidence>
<name>A0ABU0CUJ7_9BACI</name>
<dbReference type="Pfam" id="PF00512">
    <property type="entry name" value="HisKA"/>
    <property type="match status" value="1"/>
</dbReference>
<evidence type="ECO:0000256" key="2">
    <source>
        <dbReference type="ARBA" id="ARBA00012438"/>
    </source>
</evidence>
<dbReference type="Proteomes" id="UP001232445">
    <property type="component" value="Unassembled WGS sequence"/>
</dbReference>
<dbReference type="InterPro" id="IPR004358">
    <property type="entry name" value="Sig_transdc_His_kin-like_C"/>
</dbReference>
<evidence type="ECO:0000313" key="11">
    <source>
        <dbReference type="EMBL" id="MDQ0340089.1"/>
    </source>
</evidence>
<evidence type="ECO:0000256" key="4">
    <source>
        <dbReference type="ARBA" id="ARBA00022679"/>
    </source>
</evidence>
<comment type="caution">
    <text evidence="11">The sequence shown here is derived from an EMBL/GenBank/DDBJ whole genome shotgun (WGS) entry which is preliminary data.</text>
</comment>
<evidence type="ECO:0000256" key="8">
    <source>
        <dbReference type="ARBA" id="ARBA00023012"/>
    </source>
</evidence>
<dbReference type="Gene3D" id="1.10.287.130">
    <property type="match status" value="1"/>
</dbReference>
<keyword evidence="7" id="KW-0067">ATP-binding</keyword>
<dbReference type="EC" id="2.7.13.3" evidence="2"/>
<dbReference type="Gene3D" id="3.30.565.10">
    <property type="entry name" value="Histidine kinase-like ATPase, C-terminal domain"/>
    <property type="match status" value="1"/>
</dbReference>
<dbReference type="RefSeq" id="WP_307341087.1">
    <property type="nucleotide sequence ID" value="NZ_JAUSUQ010000011.1"/>
</dbReference>
<keyword evidence="5" id="KW-0547">Nucleotide-binding</keyword>
<organism evidence="11 12">
    <name type="scientific">Caldalkalibacillus uzonensis</name>
    <dbReference type="NCBI Taxonomy" id="353224"/>
    <lineage>
        <taxon>Bacteria</taxon>
        <taxon>Bacillati</taxon>
        <taxon>Bacillota</taxon>
        <taxon>Bacilli</taxon>
        <taxon>Bacillales</taxon>
        <taxon>Bacillaceae</taxon>
        <taxon>Caldalkalibacillus</taxon>
    </lineage>
</organism>
<dbReference type="InterPro" id="IPR036890">
    <property type="entry name" value="HATPase_C_sf"/>
</dbReference>
<dbReference type="SUPFAM" id="SSF55874">
    <property type="entry name" value="ATPase domain of HSP90 chaperone/DNA topoisomerase II/histidine kinase"/>
    <property type="match status" value="1"/>
</dbReference>
<feature type="domain" description="Histidine kinase" evidence="10">
    <location>
        <begin position="53"/>
        <end position="263"/>
    </location>
</feature>
<protein>
    <recommendedName>
        <fullName evidence="2">histidine kinase</fullName>
        <ecNumber evidence="2">2.7.13.3</ecNumber>
    </recommendedName>
</protein>
<evidence type="ECO:0000256" key="7">
    <source>
        <dbReference type="ARBA" id="ARBA00022840"/>
    </source>
</evidence>
<feature type="region of interest" description="Disordered" evidence="9">
    <location>
        <begin position="19"/>
        <end position="40"/>
    </location>
</feature>
<keyword evidence="8" id="KW-0902">Two-component regulatory system</keyword>
<keyword evidence="6 11" id="KW-0418">Kinase</keyword>
<evidence type="ECO:0000313" key="12">
    <source>
        <dbReference type="Proteomes" id="UP001232445"/>
    </source>
</evidence>
<dbReference type="PANTHER" id="PTHR43711">
    <property type="entry name" value="TWO-COMPONENT HISTIDINE KINASE"/>
    <property type="match status" value="1"/>
</dbReference>
<evidence type="ECO:0000256" key="6">
    <source>
        <dbReference type="ARBA" id="ARBA00022777"/>
    </source>
</evidence>
<dbReference type="InterPro" id="IPR003661">
    <property type="entry name" value="HisK_dim/P_dom"/>
</dbReference>
<dbReference type="SMART" id="SM00388">
    <property type="entry name" value="HisKA"/>
    <property type="match status" value="1"/>
</dbReference>
<dbReference type="Pfam" id="PF02518">
    <property type="entry name" value="HATPase_c"/>
    <property type="match status" value="1"/>
</dbReference>
<proteinExistence type="predicted"/>
<dbReference type="InterPro" id="IPR036097">
    <property type="entry name" value="HisK_dim/P_sf"/>
</dbReference>
<gene>
    <name evidence="11" type="ORF">J2S00_002884</name>
</gene>
<evidence type="ECO:0000256" key="3">
    <source>
        <dbReference type="ARBA" id="ARBA00022553"/>
    </source>
</evidence>
<evidence type="ECO:0000256" key="5">
    <source>
        <dbReference type="ARBA" id="ARBA00022741"/>
    </source>
</evidence>
<dbReference type="GO" id="GO:0016301">
    <property type="term" value="F:kinase activity"/>
    <property type="evidence" value="ECO:0007669"/>
    <property type="project" value="UniProtKB-KW"/>
</dbReference>
<keyword evidence="3" id="KW-0597">Phosphoprotein</keyword>
<keyword evidence="4" id="KW-0808">Transferase</keyword>
<dbReference type="InterPro" id="IPR005467">
    <property type="entry name" value="His_kinase_dom"/>
</dbReference>
<feature type="compositionally biased region" description="Basic and acidic residues" evidence="9">
    <location>
        <begin position="23"/>
        <end position="40"/>
    </location>
</feature>